<dbReference type="PANTHER" id="PTHR33620:SF1">
    <property type="entry name" value="UREASE ACCESSORY PROTEIN F"/>
    <property type="match status" value="1"/>
</dbReference>
<evidence type="ECO:0000256" key="3">
    <source>
        <dbReference type="HAMAP-Rule" id="MF_01385"/>
    </source>
</evidence>
<dbReference type="PIRSF" id="PIRSF009467">
    <property type="entry name" value="Ureas_acces_UreF"/>
    <property type="match status" value="1"/>
</dbReference>
<dbReference type="RefSeq" id="WP_078818316.1">
    <property type="nucleotide sequence ID" value="NZ_FUYJ01000007.1"/>
</dbReference>
<dbReference type="InterPro" id="IPR002639">
    <property type="entry name" value="UreF"/>
</dbReference>
<dbReference type="EMBL" id="FUYJ01000007">
    <property type="protein sequence ID" value="SKB03615.1"/>
    <property type="molecule type" value="Genomic_DNA"/>
</dbReference>
<organism evidence="4 5">
    <name type="scientific">Sporosarcina newyorkensis</name>
    <dbReference type="NCBI Taxonomy" id="759851"/>
    <lineage>
        <taxon>Bacteria</taxon>
        <taxon>Bacillati</taxon>
        <taxon>Bacillota</taxon>
        <taxon>Bacilli</taxon>
        <taxon>Bacillales</taxon>
        <taxon>Caryophanaceae</taxon>
        <taxon>Sporosarcina</taxon>
    </lineage>
</organism>
<dbReference type="HAMAP" id="MF_01385">
    <property type="entry name" value="UreF"/>
    <property type="match status" value="1"/>
</dbReference>
<dbReference type="Pfam" id="PF01730">
    <property type="entry name" value="UreF"/>
    <property type="match status" value="1"/>
</dbReference>
<evidence type="ECO:0000256" key="1">
    <source>
        <dbReference type="ARBA" id="ARBA00022988"/>
    </source>
</evidence>
<protein>
    <recommendedName>
        <fullName evidence="3">Urease accessory protein UreF</fullName>
    </recommendedName>
</protein>
<dbReference type="Proteomes" id="UP000190042">
    <property type="component" value="Unassembled WGS sequence"/>
</dbReference>
<reference evidence="5" key="1">
    <citation type="submission" date="2017-02" db="EMBL/GenBank/DDBJ databases">
        <authorList>
            <person name="Varghese N."/>
            <person name="Submissions S."/>
        </authorList>
    </citation>
    <scope>NUCLEOTIDE SEQUENCE [LARGE SCALE GENOMIC DNA]</scope>
    <source>
        <strain evidence="5">DSM 23966</strain>
    </source>
</reference>
<accession>A0A1T4YQQ7</accession>
<dbReference type="GO" id="GO:0005737">
    <property type="term" value="C:cytoplasm"/>
    <property type="evidence" value="ECO:0007669"/>
    <property type="project" value="UniProtKB-SubCell"/>
</dbReference>
<gene>
    <name evidence="3" type="primary">ureF</name>
    <name evidence="4" type="ORF">SAMN04244570_3224</name>
</gene>
<evidence type="ECO:0000313" key="4">
    <source>
        <dbReference type="EMBL" id="SKB03615.1"/>
    </source>
</evidence>
<comment type="similarity">
    <text evidence="3">Belongs to the UreF family.</text>
</comment>
<keyword evidence="5" id="KW-1185">Reference proteome</keyword>
<keyword evidence="3" id="KW-0963">Cytoplasm</keyword>
<dbReference type="InterPro" id="IPR038277">
    <property type="entry name" value="UreF_sf"/>
</dbReference>
<dbReference type="PANTHER" id="PTHR33620">
    <property type="entry name" value="UREASE ACCESSORY PROTEIN F"/>
    <property type="match status" value="1"/>
</dbReference>
<comment type="subunit">
    <text evidence="3">UreD, UreF and UreG form a complex that acts as a GTP-hydrolysis-dependent molecular chaperone, activating the urease apoprotein by helping to assemble the nickel containing metallocenter of UreC. The UreE protein probably delivers the nickel.</text>
</comment>
<keyword evidence="1 3" id="KW-0996">Nickel insertion</keyword>
<evidence type="ECO:0000256" key="2">
    <source>
        <dbReference type="ARBA" id="ARBA00023186"/>
    </source>
</evidence>
<dbReference type="GO" id="GO:0016151">
    <property type="term" value="F:nickel cation binding"/>
    <property type="evidence" value="ECO:0007669"/>
    <property type="project" value="UniProtKB-UniRule"/>
</dbReference>
<evidence type="ECO:0000313" key="5">
    <source>
        <dbReference type="Proteomes" id="UP000190042"/>
    </source>
</evidence>
<comment type="function">
    <text evidence="3">Required for maturation of urease via the functional incorporation of the urease nickel metallocenter.</text>
</comment>
<keyword evidence="2 3" id="KW-0143">Chaperone</keyword>
<sequence length="228" mass="26018">MTNHALSLFQLCDSNFPTGSFSHSFGLETYIQKDIVTDAKSFSEWLNVYVHEQLAYADGLAVRLAYDALEAEELEDIWELDRILTVQNLARESRDGTQRMGDRMLDIAQSIYEIPMLSTYMRKIRDKQAFGHPAIVFTMVGHHLQVEKETTILYYLYSTVVSLVQNAVRAIPLGQTAGQKIIYAFQQQLQQATDKIMKLDEEEFGVVSPGLELSQMQHERVGIRIFSS</sequence>
<dbReference type="Gene3D" id="1.10.4190.10">
    <property type="entry name" value="Urease accessory protein UreF"/>
    <property type="match status" value="1"/>
</dbReference>
<dbReference type="AlphaFoldDB" id="A0A1T4YQQ7"/>
<name>A0A1T4YQQ7_9BACL</name>
<comment type="subcellular location">
    <subcellularLocation>
        <location evidence="3">Cytoplasm</location>
    </subcellularLocation>
</comment>
<proteinExistence type="inferred from homology"/>